<dbReference type="GO" id="GO:0006096">
    <property type="term" value="P:glycolytic process"/>
    <property type="evidence" value="ECO:0007669"/>
    <property type="project" value="UniProtKB-UniPathway"/>
</dbReference>
<dbReference type="InterPro" id="IPR035482">
    <property type="entry name" value="SIS_PGI_2"/>
</dbReference>
<keyword evidence="1 4" id="KW-0312">Gluconeogenesis</keyword>
<dbReference type="Gene3D" id="3.40.50.10490">
    <property type="entry name" value="Glucose-6-phosphate isomerase like protein, domain 1"/>
    <property type="match status" value="2"/>
</dbReference>
<dbReference type="PRINTS" id="PR00662">
    <property type="entry name" value="G6PISOMERASE"/>
</dbReference>
<dbReference type="Pfam" id="PF00342">
    <property type="entry name" value="PGI"/>
    <property type="match status" value="1"/>
</dbReference>
<evidence type="ECO:0000256" key="1">
    <source>
        <dbReference type="ARBA" id="ARBA00022432"/>
    </source>
</evidence>
<dbReference type="eggNOG" id="COG0166">
    <property type="taxonomic scope" value="Bacteria"/>
</dbReference>
<evidence type="ECO:0000313" key="6">
    <source>
        <dbReference type="Proteomes" id="UP000003494"/>
    </source>
</evidence>
<evidence type="ECO:0000313" key="5">
    <source>
        <dbReference type="EMBL" id="EEP28875.1"/>
    </source>
</evidence>
<evidence type="ECO:0000256" key="4">
    <source>
        <dbReference type="RuleBase" id="RU000612"/>
    </source>
</evidence>
<reference evidence="5" key="1">
    <citation type="submission" date="2009-04" db="EMBL/GenBank/DDBJ databases">
        <authorList>
            <person name="Weinstock G."/>
            <person name="Sodergren E."/>
            <person name="Clifton S."/>
            <person name="Fulton L."/>
            <person name="Fulton B."/>
            <person name="Courtney L."/>
            <person name="Fronick C."/>
            <person name="Harrison M."/>
            <person name="Strong C."/>
            <person name="Farmer C."/>
            <person name="Delahaunty K."/>
            <person name="Markovic C."/>
            <person name="Hall O."/>
            <person name="Minx P."/>
            <person name="Tomlinson C."/>
            <person name="Mitreva M."/>
            <person name="Nelson J."/>
            <person name="Hou S."/>
            <person name="Wollam A."/>
            <person name="Pepin K.H."/>
            <person name="Johnson M."/>
            <person name="Bhonagiri V."/>
            <person name="Nash W.E."/>
            <person name="Warren W."/>
            <person name="Chinwalla A."/>
            <person name="Mardis E.R."/>
            <person name="Wilson R.K."/>
        </authorList>
    </citation>
    <scope>NUCLEOTIDE SEQUENCE [LARGE SCALE GENOMIC DNA]</scope>
    <source>
        <strain evidence="5">DSM 14600</strain>
    </source>
</reference>
<dbReference type="HOGENOM" id="CLU_037303_0_1_9"/>
<dbReference type="GO" id="GO:0005829">
    <property type="term" value="C:cytosol"/>
    <property type="evidence" value="ECO:0007669"/>
    <property type="project" value="TreeGrafter"/>
</dbReference>
<dbReference type="SUPFAM" id="SSF53697">
    <property type="entry name" value="SIS domain"/>
    <property type="match status" value="1"/>
</dbReference>
<dbReference type="EMBL" id="ACIP02000001">
    <property type="protein sequence ID" value="EEP28875.1"/>
    <property type="molecule type" value="Genomic_DNA"/>
</dbReference>
<dbReference type="GO" id="GO:0004347">
    <property type="term" value="F:glucose-6-phosphate isomerase activity"/>
    <property type="evidence" value="ECO:0007669"/>
    <property type="project" value="UniProtKB-EC"/>
</dbReference>
<keyword evidence="2 4" id="KW-0324">Glycolysis</keyword>
<evidence type="ECO:0000256" key="3">
    <source>
        <dbReference type="ARBA" id="ARBA00023235"/>
    </source>
</evidence>
<gene>
    <name evidence="5" type="primary">pgi</name>
    <name evidence="5" type="ORF">GCWU000342_00224</name>
</gene>
<dbReference type="PANTHER" id="PTHR11469">
    <property type="entry name" value="GLUCOSE-6-PHOSPHATE ISOMERASE"/>
    <property type="match status" value="1"/>
</dbReference>
<dbReference type="GO" id="GO:0097367">
    <property type="term" value="F:carbohydrate derivative binding"/>
    <property type="evidence" value="ECO:0007669"/>
    <property type="project" value="InterPro"/>
</dbReference>
<dbReference type="GO" id="GO:0006094">
    <property type="term" value="P:gluconeogenesis"/>
    <property type="evidence" value="ECO:0007669"/>
    <property type="project" value="UniProtKB-KW"/>
</dbReference>
<comment type="catalytic activity">
    <reaction evidence="4">
        <text>alpha-D-glucose 6-phosphate = beta-D-fructose 6-phosphate</text>
        <dbReference type="Rhea" id="RHEA:11816"/>
        <dbReference type="ChEBI" id="CHEBI:57634"/>
        <dbReference type="ChEBI" id="CHEBI:58225"/>
        <dbReference type="EC" id="5.3.1.9"/>
    </reaction>
</comment>
<dbReference type="CDD" id="cd05016">
    <property type="entry name" value="SIS_PGI_2"/>
    <property type="match status" value="1"/>
</dbReference>
<name>C4GA71_9FIRM</name>
<dbReference type="EC" id="5.3.1.9" evidence="4"/>
<protein>
    <recommendedName>
        <fullName evidence="4">Glucose-6-phosphate isomerase</fullName>
        <ecNumber evidence="4">5.3.1.9</ecNumber>
    </recommendedName>
</protein>
<dbReference type="RefSeq" id="WP_006905263.1">
    <property type="nucleotide sequence ID" value="NZ_GG665866.1"/>
</dbReference>
<sequence length="421" mass="48161">MLSYNIKISGERWEEDYQQFLNRNLDCLRRVQEGQAKYADSQDWLDTRICAGKDVLNRILDKAGEIRENADTFVLIGVGGSNNAARSVVEAIAPRREGVDPEIIYAGNTLNPTQLKKILSKLENRSCYIECIAKNFETLEPGSSFRILRELMDKKYGKKAHERIITCGTVGSSLDRLSREQGYDFFDFPSKVGGRFTAMTNVGFLPMAVAGIDIQSLVAGAHMMQMLLHAKRGKDNMAYQYACLRNLCYQKNYQVEMLSSFEPRFRFFYKWWTQLFAESEGKDNRGILPVTGEFSEELHSIGQFIQEGMPMLFETFLDVKEADDSLMIHADGLPDAFDYLDEKDFADINRAAFDATVQAHAERLPVSILQLDRLDAYGFGQLFYFFQFACYISCEMMGVNPFNQPGVEAYKKRMFQILEEK</sequence>
<dbReference type="InterPro" id="IPR046348">
    <property type="entry name" value="SIS_dom_sf"/>
</dbReference>
<keyword evidence="3 4" id="KW-0413">Isomerase</keyword>
<organism evidence="5 6">
    <name type="scientific">Shuttleworthella satelles DSM 14600</name>
    <dbReference type="NCBI Taxonomy" id="626523"/>
    <lineage>
        <taxon>Bacteria</taxon>
        <taxon>Bacillati</taxon>
        <taxon>Bacillota</taxon>
        <taxon>Clostridia</taxon>
        <taxon>Lachnospirales</taxon>
        <taxon>Lachnospiraceae</taxon>
        <taxon>Shuttleworthella</taxon>
    </lineage>
</organism>
<proteinExistence type="inferred from homology"/>
<dbReference type="AlphaFoldDB" id="C4GA71"/>
<dbReference type="GO" id="GO:0048029">
    <property type="term" value="F:monosaccharide binding"/>
    <property type="evidence" value="ECO:0007669"/>
    <property type="project" value="TreeGrafter"/>
</dbReference>
<dbReference type="UniPathway" id="UPA00109">
    <property type="reaction ID" value="UER00181"/>
</dbReference>
<dbReference type="STRING" id="626523.GCWU000342_00224"/>
<dbReference type="PANTHER" id="PTHR11469:SF1">
    <property type="entry name" value="GLUCOSE-6-PHOSPHATE ISOMERASE"/>
    <property type="match status" value="1"/>
</dbReference>
<comment type="similarity">
    <text evidence="4">Belongs to the GPI family.</text>
</comment>
<dbReference type="InterPro" id="IPR001672">
    <property type="entry name" value="G6P_Isomerase"/>
</dbReference>
<comment type="pathway">
    <text evidence="4">Carbohydrate degradation; glycolysis; D-glyceraldehyde 3-phosphate and glycerone phosphate from D-glucose: step 2/4.</text>
</comment>
<comment type="caution">
    <text evidence="5">The sequence shown here is derived from an EMBL/GenBank/DDBJ whole genome shotgun (WGS) entry which is preliminary data.</text>
</comment>
<dbReference type="Proteomes" id="UP000003494">
    <property type="component" value="Unassembled WGS sequence"/>
</dbReference>
<dbReference type="PROSITE" id="PS51463">
    <property type="entry name" value="P_GLUCOSE_ISOMERASE_3"/>
    <property type="match status" value="1"/>
</dbReference>
<accession>C4GA71</accession>
<evidence type="ECO:0000256" key="2">
    <source>
        <dbReference type="ARBA" id="ARBA00023152"/>
    </source>
</evidence>
<dbReference type="GO" id="GO:0051156">
    <property type="term" value="P:glucose 6-phosphate metabolic process"/>
    <property type="evidence" value="ECO:0007669"/>
    <property type="project" value="TreeGrafter"/>
</dbReference>
<keyword evidence="6" id="KW-1185">Reference proteome</keyword>